<dbReference type="Gramene" id="KOM25627">
    <property type="protein sequence ID" value="KOM25627"/>
    <property type="gene ID" value="LR48_Vigan147s000200"/>
</dbReference>
<sequence>MPKSTLEKLPCDGMHMKPSSMIVRAFDGSKRVVMGEIELPVQVGPYVFQVTFQVMDILPAYSCLLGRPWIHSAGVVPSTLHQKLIYVMGDKLVIISGEEDLLVSRPSSTRYVEVAEEALETAFQSLEIVGNAYVEPFLVSPHLSRASIMMVKVLLKEGYIPGRGLGKHGQGRTFPLKVVENRNRYGLGYKPNKEDKRRLMEERRERGLARVERREPRVEKIGICDIKESFRSAGWINAGHIAAVEDEDSSECSSFVRACSPAAPLNNWETLSLPVMLNLNKM</sequence>
<dbReference type="SMART" id="SM00443">
    <property type="entry name" value="G_patch"/>
    <property type="match status" value="1"/>
</dbReference>
<dbReference type="InterPro" id="IPR021109">
    <property type="entry name" value="Peptidase_aspartic_dom_sf"/>
</dbReference>
<dbReference type="PANTHER" id="PTHR32108">
    <property type="entry name" value="DNA-DIRECTED RNA POLYMERASE SUBUNIT ALPHA"/>
    <property type="match status" value="1"/>
</dbReference>
<evidence type="ECO:0000313" key="2">
    <source>
        <dbReference type="EMBL" id="KOM25627.1"/>
    </source>
</evidence>
<dbReference type="PANTHER" id="PTHR32108:SF9">
    <property type="entry name" value="REVERSE TRANSCRIPTASE RNASE H-LIKE DOMAIN-CONTAINING PROTEIN"/>
    <property type="match status" value="1"/>
</dbReference>
<dbReference type="AlphaFoldDB" id="A0A0L9T4X3"/>
<proteinExistence type="predicted"/>
<reference evidence="3" key="1">
    <citation type="journal article" date="2015" name="Proc. Natl. Acad. Sci. U.S.A.">
        <title>Genome sequencing of adzuki bean (Vigna angularis) provides insight into high starch and low fat accumulation and domestication.</title>
        <authorList>
            <person name="Yang K."/>
            <person name="Tian Z."/>
            <person name="Chen C."/>
            <person name="Luo L."/>
            <person name="Zhao B."/>
            <person name="Wang Z."/>
            <person name="Yu L."/>
            <person name="Li Y."/>
            <person name="Sun Y."/>
            <person name="Li W."/>
            <person name="Chen Y."/>
            <person name="Li Y."/>
            <person name="Zhang Y."/>
            <person name="Ai D."/>
            <person name="Zhao J."/>
            <person name="Shang C."/>
            <person name="Ma Y."/>
            <person name="Wu B."/>
            <person name="Wang M."/>
            <person name="Gao L."/>
            <person name="Sun D."/>
            <person name="Zhang P."/>
            <person name="Guo F."/>
            <person name="Wang W."/>
            <person name="Li Y."/>
            <person name="Wang J."/>
            <person name="Varshney R.K."/>
            <person name="Wang J."/>
            <person name="Ling H.Q."/>
            <person name="Wan P."/>
        </authorList>
    </citation>
    <scope>NUCLEOTIDE SEQUENCE</scope>
    <source>
        <strain evidence="3">cv. Jingnong 6</strain>
    </source>
</reference>
<dbReference type="Proteomes" id="UP000053144">
    <property type="component" value="Unassembled WGS sequence"/>
</dbReference>
<dbReference type="Gene3D" id="2.40.70.10">
    <property type="entry name" value="Acid Proteases"/>
    <property type="match status" value="1"/>
</dbReference>
<dbReference type="OMA" id="WINAGHI"/>
<evidence type="ECO:0000313" key="3">
    <source>
        <dbReference type="Proteomes" id="UP000053144"/>
    </source>
</evidence>
<dbReference type="CDD" id="cd00303">
    <property type="entry name" value="retropepsin_like"/>
    <property type="match status" value="1"/>
</dbReference>
<dbReference type="InterPro" id="IPR000467">
    <property type="entry name" value="G_patch_dom"/>
</dbReference>
<feature type="domain" description="G-patch" evidence="1">
    <location>
        <begin position="146"/>
        <end position="192"/>
    </location>
</feature>
<dbReference type="STRING" id="3914.A0A0L9T4X3"/>
<organism evidence="2 3">
    <name type="scientific">Phaseolus angularis</name>
    <name type="common">Azuki bean</name>
    <name type="synonym">Vigna angularis</name>
    <dbReference type="NCBI Taxonomy" id="3914"/>
    <lineage>
        <taxon>Eukaryota</taxon>
        <taxon>Viridiplantae</taxon>
        <taxon>Streptophyta</taxon>
        <taxon>Embryophyta</taxon>
        <taxon>Tracheophyta</taxon>
        <taxon>Spermatophyta</taxon>
        <taxon>Magnoliopsida</taxon>
        <taxon>eudicotyledons</taxon>
        <taxon>Gunneridae</taxon>
        <taxon>Pentapetalae</taxon>
        <taxon>rosids</taxon>
        <taxon>fabids</taxon>
        <taxon>Fabales</taxon>
        <taxon>Fabaceae</taxon>
        <taxon>Papilionoideae</taxon>
        <taxon>50 kb inversion clade</taxon>
        <taxon>NPAAA clade</taxon>
        <taxon>indigoferoid/millettioid clade</taxon>
        <taxon>Phaseoleae</taxon>
        <taxon>Vigna</taxon>
    </lineage>
</organism>
<dbReference type="Pfam" id="PF01585">
    <property type="entry name" value="G-patch"/>
    <property type="match status" value="1"/>
</dbReference>
<accession>A0A0L9T4X3</accession>
<name>A0A0L9T4X3_PHAAN</name>
<gene>
    <name evidence="2" type="ORF">LR48_Vigan147s000200</name>
</gene>
<evidence type="ECO:0000259" key="1">
    <source>
        <dbReference type="PROSITE" id="PS50174"/>
    </source>
</evidence>
<dbReference type="PROSITE" id="PS50174">
    <property type="entry name" value="G_PATCH"/>
    <property type="match status" value="1"/>
</dbReference>
<protein>
    <recommendedName>
        <fullName evidence="1">G-patch domain-containing protein</fullName>
    </recommendedName>
</protein>
<dbReference type="EMBL" id="KQ258276">
    <property type="protein sequence ID" value="KOM25627.1"/>
    <property type="molecule type" value="Genomic_DNA"/>
</dbReference>
<dbReference type="GO" id="GO:0003676">
    <property type="term" value="F:nucleic acid binding"/>
    <property type="evidence" value="ECO:0007669"/>
    <property type="project" value="InterPro"/>
</dbReference>